<dbReference type="Proteomes" id="UP000013966">
    <property type="component" value="Chromosome 2"/>
</dbReference>
<dbReference type="PATRIC" id="fig|758793.3.peg.3768"/>
<evidence type="ECO:0000313" key="1">
    <source>
        <dbReference type="EMBL" id="BAN25522.1"/>
    </source>
</evidence>
<reference evidence="1 2" key="2">
    <citation type="journal article" date="2018" name="Int. J. Syst. Evol. Microbiol.">
        <title>Burkholderia insecticola sp. nov., a gut symbiotic bacterium of the bean bug Riptortus pedestris.</title>
        <authorList>
            <person name="Takeshita K."/>
            <person name="Tamaki H."/>
            <person name="Ohbayashi T."/>
            <person name="Meng X.-Y."/>
            <person name="Sone T."/>
            <person name="Mitani Y."/>
            <person name="Peeters C."/>
            <person name="Kikuchi Y."/>
            <person name="Vandamme P."/>
        </authorList>
    </citation>
    <scope>NUCLEOTIDE SEQUENCE [LARGE SCALE GENOMIC DNA]</scope>
    <source>
        <strain evidence="1">RPE64</strain>
    </source>
</reference>
<keyword evidence="2" id="KW-1185">Reference proteome</keyword>
<sequence>MPIRVRTSNDASRDDFTCHRIYTICDISSKSSERNDRVFTRENPFRKRMKGTVRVFLRAKKSPAETGLPGDERGETWQSATRSLFIDES</sequence>
<dbReference type="KEGG" id="buo:BRPE64_BCDS08610"/>
<gene>
    <name evidence="1" type="ORF">BRPE64_BCDS08610</name>
</gene>
<dbReference type="AlphaFoldDB" id="R4X2B5"/>
<dbReference type="HOGENOM" id="CLU_2448908_0_0_4"/>
<accession>R4X2B5</accession>
<protein>
    <submittedName>
        <fullName evidence="1">Uncharacterized protein</fullName>
    </submittedName>
</protein>
<name>R4X2B5_9BURK</name>
<organism evidence="1 2">
    <name type="scientific">Caballeronia insecticola</name>
    <dbReference type="NCBI Taxonomy" id="758793"/>
    <lineage>
        <taxon>Bacteria</taxon>
        <taxon>Pseudomonadati</taxon>
        <taxon>Pseudomonadota</taxon>
        <taxon>Betaproteobacteria</taxon>
        <taxon>Burkholderiales</taxon>
        <taxon>Burkholderiaceae</taxon>
        <taxon>Caballeronia</taxon>
    </lineage>
</organism>
<dbReference type="EMBL" id="AP013059">
    <property type="protein sequence ID" value="BAN25522.1"/>
    <property type="molecule type" value="Genomic_DNA"/>
</dbReference>
<reference evidence="1 2" key="1">
    <citation type="journal article" date="2013" name="Genome Announc.">
        <title>Complete Genome Sequence of Burkholderia sp. Strain RPE64, Bacterial Symbiont of the Bean Bug Riptortus pedestris.</title>
        <authorList>
            <person name="Shibata T.F."/>
            <person name="Maeda T."/>
            <person name="Nikoh N."/>
            <person name="Yamaguchi K."/>
            <person name="Oshima K."/>
            <person name="Hattori M."/>
            <person name="Nishiyama T."/>
            <person name="Hasebe M."/>
            <person name="Fukatsu T."/>
            <person name="Kikuchi Y."/>
            <person name="Shigenobu S."/>
        </authorList>
    </citation>
    <scope>NUCLEOTIDE SEQUENCE [LARGE SCALE GENOMIC DNA]</scope>
</reference>
<evidence type="ECO:0000313" key="2">
    <source>
        <dbReference type="Proteomes" id="UP000013966"/>
    </source>
</evidence>
<proteinExistence type="predicted"/>